<dbReference type="Proteomes" id="UP000438983">
    <property type="component" value="Plasmid p1_PM101005"/>
</dbReference>
<geneLocation type="plasmid" evidence="5">
    <name>p1_pm101005</name>
</geneLocation>
<sequence length="67" mass="7116">MPACLVIIQGATMGVEISLLPSFGLWTDSLHGFVLAAGMVLTPLTGVVVLARVYRYALTALVWLLGK</sequence>
<organism evidence="2 4">
    <name type="scientific">Stutzerimonas stutzeri</name>
    <name type="common">Pseudomonas stutzeri</name>
    <dbReference type="NCBI Taxonomy" id="316"/>
    <lineage>
        <taxon>Bacteria</taxon>
        <taxon>Pseudomonadati</taxon>
        <taxon>Pseudomonadota</taxon>
        <taxon>Gammaproteobacteria</taxon>
        <taxon>Pseudomonadales</taxon>
        <taxon>Pseudomonadaceae</taxon>
        <taxon>Stutzerimonas</taxon>
    </lineage>
</organism>
<accession>A0A0D7DZD7</accession>
<protein>
    <submittedName>
        <fullName evidence="2">Uncharacterized protein</fullName>
    </submittedName>
</protein>
<dbReference type="EMBL" id="JXXD01000234">
    <property type="protein sequence ID" value="KIZ33636.1"/>
    <property type="molecule type" value="Genomic_DNA"/>
</dbReference>
<reference evidence="3 5" key="2">
    <citation type="submission" date="2019-12" db="EMBL/GenBank/DDBJ databases">
        <title>Complete genome sequence of Pseudomonas stutzeri.</title>
        <authorList>
            <person name="Lim S.R."/>
            <person name="Kim J.H."/>
        </authorList>
    </citation>
    <scope>NUCLEOTIDE SEQUENCE [LARGE SCALE GENOMIC DNA]</scope>
    <source>
        <strain evidence="3 5">PM101005</strain>
        <plasmid evidence="3">p1_PM101005</plasmid>
        <plasmid evidence="5">p1_pm101005</plasmid>
    </source>
</reference>
<keyword evidence="1" id="KW-0472">Membrane</keyword>
<evidence type="ECO:0000313" key="3">
    <source>
        <dbReference type="EMBL" id="QGZ33006.1"/>
    </source>
</evidence>
<geneLocation type="plasmid" evidence="3">
    <name>p1_PM101005</name>
</geneLocation>
<evidence type="ECO:0000313" key="5">
    <source>
        <dbReference type="Proteomes" id="UP000438983"/>
    </source>
</evidence>
<dbReference type="PATRIC" id="fig|316.110.peg.2278"/>
<proteinExistence type="predicted"/>
<name>A0A0D7DZD7_STUST</name>
<evidence type="ECO:0000313" key="4">
    <source>
        <dbReference type="Proteomes" id="UP000032439"/>
    </source>
</evidence>
<keyword evidence="3" id="KW-0614">Plasmid</keyword>
<dbReference type="EMBL" id="CP046903">
    <property type="protein sequence ID" value="QGZ33006.1"/>
    <property type="molecule type" value="Genomic_DNA"/>
</dbReference>
<reference evidence="2 4" key="1">
    <citation type="submission" date="2014-11" db="EMBL/GenBank/DDBJ databases">
        <title>Genomics and ecophysiology of heterotrophic nitrogen fixing bacteria isolated from estuarine surface water.</title>
        <authorList>
            <person name="Bentzon-Tilia M."/>
            <person name="Severin I."/>
            <person name="Hansen L.H."/>
            <person name="Riemann L."/>
        </authorList>
    </citation>
    <scope>NUCLEOTIDE SEQUENCE [LARGE SCALE GENOMIC DNA]</scope>
    <source>
        <strain evidence="2 4">BAL361</strain>
    </source>
</reference>
<gene>
    <name evidence="3" type="ORF">GQA94_23150</name>
    <name evidence="2" type="ORF">LO50_19950</name>
</gene>
<feature type="transmembrane region" description="Helical" evidence="1">
    <location>
        <begin position="30"/>
        <end position="51"/>
    </location>
</feature>
<keyword evidence="1" id="KW-0812">Transmembrane</keyword>
<dbReference type="AlphaFoldDB" id="A0A0D7DZD7"/>
<dbReference type="Proteomes" id="UP000032439">
    <property type="component" value="Unassembled WGS sequence"/>
</dbReference>
<dbReference type="RefSeq" id="WP_044316133.1">
    <property type="nucleotide sequence ID" value="NZ_CP046903.1"/>
</dbReference>
<evidence type="ECO:0000313" key="2">
    <source>
        <dbReference type="EMBL" id="KIZ33636.1"/>
    </source>
</evidence>
<evidence type="ECO:0000256" key="1">
    <source>
        <dbReference type="SAM" id="Phobius"/>
    </source>
</evidence>
<keyword evidence="1" id="KW-1133">Transmembrane helix</keyword>
<dbReference type="OrthoDB" id="9868982at2"/>